<name>A0A8H7N5R0_BIOOC</name>
<dbReference type="PANTHER" id="PTHR33337:SF31">
    <property type="entry name" value="DUF636 DOMAIN PROTEIN (AFU_ORTHOLOGUE AFUA_2G12650)"/>
    <property type="match status" value="1"/>
</dbReference>
<dbReference type="Proteomes" id="UP000616885">
    <property type="component" value="Unassembled WGS sequence"/>
</dbReference>
<reference evidence="6" key="1">
    <citation type="submission" date="2020-10" db="EMBL/GenBank/DDBJ databases">
        <title>High-Quality Genome Resource of Clonostachys rosea strain S41 by Oxford Nanopore Long-Read Sequencing.</title>
        <authorList>
            <person name="Wang H."/>
        </authorList>
    </citation>
    <scope>NUCLEOTIDE SEQUENCE</scope>
    <source>
        <strain evidence="6">S41</strain>
    </source>
</reference>
<accession>A0A8H7N5R0</accession>
<dbReference type="GO" id="GO:0016846">
    <property type="term" value="F:carbon-sulfur lyase activity"/>
    <property type="evidence" value="ECO:0007669"/>
    <property type="project" value="InterPro"/>
</dbReference>
<comment type="caution">
    <text evidence="6">The sequence shown here is derived from an EMBL/GenBank/DDBJ whole genome shotgun (WGS) entry which is preliminary data.</text>
</comment>
<keyword evidence="4" id="KW-0456">Lyase</keyword>
<gene>
    <name evidence="6" type="ORF">IM811_016523</name>
</gene>
<evidence type="ECO:0000313" key="6">
    <source>
        <dbReference type="EMBL" id="KAF9748728.1"/>
    </source>
</evidence>
<dbReference type="Pfam" id="PF04828">
    <property type="entry name" value="GFA"/>
    <property type="match status" value="1"/>
</dbReference>
<dbReference type="InterPro" id="IPR011057">
    <property type="entry name" value="Mss4-like_sf"/>
</dbReference>
<comment type="similarity">
    <text evidence="1">Belongs to the Gfa family.</text>
</comment>
<dbReference type="SUPFAM" id="SSF51316">
    <property type="entry name" value="Mss4-like"/>
    <property type="match status" value="2"/>
</dbReference>
<dbReference type="AlphaFoldDB" id="A0A8H7N5R0"/>
<dbReference type="GO" id="GO:0046872">
    <property type="term" value="F:metal ion binding"/>
    <property type="evidence" value="ECO:0007669"/>
    <property type="project" value="UniProtKB-KW"/>
</dbReference>
<dbReference type="Gene3D" id="3.90.1590.10">
    <property type="entry name" value="glutathione-dependent formaldehyde- activating enzyme (gfa)"/>
    <property type="match status" value="2"/>
</dbReference>
<organism evidence="6 7">
    <name type="scientific">Bionectria ochroleuca</name>
    <name type="common">Gliocladium roseum</name>
    <dbReference type="NCBI Taxonomy" id="29856"/>
    <lineage>
        <taxon>Eukaryota</taxon>
        <taxon>Fungi</taxon>
        <taxon>Dikarya</taxon>
        <taxon>Ascomycota</taxon>
        <taxon>Pezizomycotina</taxon>
        <taxon>Sordariomycetes</taxon>
        <taxon>Hypocreomycetidae</taxon>
        <taxon>Hypocreales</taxon>
        <taxon>Bionectriaceae</taxon>
        <taxon>Clonostachys</taxon>
    </lineage>
</organism>
<feature type="domain" description="CENP-V/GFA" evidence="5">
    <location>
        <begin position="10"/>
        <end position="116"/>
    </location>
</feature>
<protein>
    <recommendedName>
        <fullName evidence="5">CENP-V/GFA domain-containing protein</fullName>
    </recommendedName>
</protein>
<dbReference type="InterPro" id="IPR006913">
    <property type="entry name" value="CENP-V/GFA"/>
</dbReference>
<evidence type="ECO:0000256" key="3">
    <source>
        <dbReference type="ARBA" id="ARBA00022833"/>
    </source>
</evidence>
<dbReference type="EMBL" id="JADCTT010000008">
    <property type="protein sequence ID" value="KAF9748728.1"/>
    <property type="molecule type" value="Genomic_DNA"/>
</dbReference>
<evidence type="ECO:0000256" key="4">
    <source>
        <dbReference type="ARBA" id="ARBA00023239"/>
    </source>
</evidence>
<dbReference type="PANTHER" id="PTHR33337">
    <property type="entry name" value="GFA DOMAIN-CONTAINING PROTEIN"/>
    <property type="match status" value="1"/>
</dbReference>
<dbReference type="PROSITE" id="PS51891">
    <property type="entry name" value="CENP_V_GFA"/>
    <property type="match status" value="1"/>
</dbReference>
<sequence>MALSSDHATLRARCQCEAYEFAAILPSSSLPLTAFCCHCTSCRHNLGTLAFTCAEWPDAKIDLSKLRRYVFSPNVDIFSCPTCSSQLFCLGSTTGNRPHVLTGAIQNTEKGLLRYGEHIFVGDAVDGGCSMWLRRDADGRILKRSVARTGTSEEIPFTWPEAKARNASEERASPEFTPLWCRCKGVNLLLKSGTDVTWDLGEESPRYIDPRNKKYVTHIDACNSCRTVTGSDLVYWAFAGVDHLYDPSHLNQLFNTITDLEEAVDRGDKRMGTLQRYNSSPGVNRYSCAFCAATIFYTQQDLPQQVDIAVGVLDHPSGPRAEGLLSWEYNEIDWISDTRGGWRESLCIAALEGIKEWQSSLLQGE</sequence>
<keyword evidence="2" id="KW-0479">Metal-binding</keyword>
<proteinExistence type="inferred from homology"/>
<keyword evidence="3" id="KW-0862">Zinc</keyword>
<evidence type="ECO:0000256" key="1">
    <source>
        <dbReference type="ARBA" id="ARBA00005495"/>
    </source>
</evidence>
<evidence type="ECO:0000313" key="7">
    <source>
        <dbReference type="Proteomes" id="UP000616885"/>
    </source>
</evidence>
<evidence type="ECO:0000256" key="2">
    <source>
        <dbReference type="ARBA" id="ARBA00022723"/>
    </source>
</evidence>
<evidence type="ECO:0000259" key="5">
    <source>
        <dbReference type="PROSITE" id="PS51891"/>
    </source>
</evidence>